<evidence type="ECO:0000313" key="1">
    <source>
        <dbReference type="EMBL" id="EBV9070976.1"/>
    </source>
</evidence>
<name>A0A5W0JXI7_SALTM</name>
<protein>
    <submittedName>
        <fullName evidence="1">Uncharacterized protein</fullName>
    </submittedName>
</protein>
<proteinExistence type="predicted"/>
<gene>
    <name evidence="1" type="ORF">AUD73_25380</name>
</gene>
<reference evidence="1" key="1">
    <citation type="submission" date="2018-07" db="EMBL/GenBank/DDBJ databases">
        <authorList>
            <consortium name="GenomeTrakr network: Whole genome sequencing for foodborne pathogen traceback"/>
        </authorList>
    </citation>
    <scope>NUCLEOTIDE SEQUENCE</scope>
    <source>
        <strain evidence="1">CVM-N23709</strain>
    </source>
</reference>
<dbReference type="EMBL" id="AAHGSM010000157">
    <property type="protein sequence ID" value="EBV9070976.1"/>
    <property type="molecule type" value="Genomic_DNA"/>
</dbReference>
<feature type="non-terminal residue" evidence="1">
    <location>
        <position position="80"/>
    </location>
</feature>
<comment type="caution">
    <text evidence="1">The sequence shown here is derived from an EMBL/GenBank/DDBJ whole genome shotgun (WGS) entry which is preliminary data.</text>
</comment>
<organism evidence="1">
    <name type="scientific">Salmonella enterica subsp. enterica serovar Typhimurium var. 5-</name>
    <dbReference type="NCBI Taxonomy" id="1620419"/>
    <lineage>
        <taxon>Bacteria</taxon>
        <taxon>Pseudomonadati</taxon>
        <taxon>Pseudomonadota</taxon>
        <taxon>Gammaproteobacteria</taxon>
        <taxon>Enterobacterales</taxon>
        <taxon>Enterobacteriaceae</taxon>
        <taxon>Salmonella</taxon>
    </lineage>
</organism>
<accession>A0A5W0JXI7</accession>
<sequence length="80" mass="8902">MKIGTVAGTNDSTTTIATNDMVQEHVTNFTKELFGYIANGIGDDISSIARTMLGEVLEKVDDWQIERFQQSIQDDKISFT</sequence>
<dbReference type="AlphaFoldDB" id="A0A5W0JXI7"/>